<evidence type="ECO:0000313" key="1">
    <source>
        <dbReference type="EMBL" id="PNG94089.1"/>
    </source>
</evidence>
<dbReference type="AlphaFoldDB" id="A0A2J7Z1N4"/>
<accession>A0A2J7Z1N4</accession>
<dbReference type="EMBL" id="LJIW01000001">
    <property type="protein sequence ID" value="PNG94089.1"/>
    <property type="molecule type" value="Genomic_DNA"/>
</dbReference>
<reference evidence="1 2" key="1">
    <citation type="submission" date="2015-09" db="EMBL/GenBank/DDBJ databases">
        <title>Genome sequence, genome mining and natural product profiling of a biocontrol bacterium Streptomyces malaysiensis F913.</title>
        <authorList>
            <person name="Xu Y."/>
            <person name="Wei J."/>
            <person name="Xie J."/>
            <person name="Li T."/>
            <person name="Zhou Z."/>
        </authorList>
    </citation>
    <scope>NUCLEOTIDE SEQUENCE [LARGE SCALE GENOMIC DNA]</scope>
    <source>
        <strain evidence="1 2">F913</strain>
    </source>
</reference>
<sequence>MLTECRTPAALRRIGVKRLTTWLERRKVRGADTVAAKAVEAAPRRITALPTEKRAAQLVRQAPYEMPLHPPCSGGKRWP</sequence>
<proteinExistence type="predicted"/>
<protein>
    <submittedName>
        <fullName evidence="1">Uncharacterized protein</fullName>
    </submittedName>
</protein>
<comment type="caution">
    <text evidence="1">The sequence shown here is derived from an EMBL/GenBank/DDBJ whole genome shotgun (WGS) entry which is preliminary data.</text>
</comment>
<gene>
    <name evidence="1" type="ORF">SMF913_10114</name>
</gene>
<organism evidence="1 2">
    <name type="scientific">Streptomyces malaysiensis</name>
    <dbReference type="NCBI Taxonomy" id="92644"/>
    <lineage>
        <taxon>Bacteria</taxon>
        <taxon>Bacillati</taxon>
        <taxon>Actinomycetota</taxon>
        <taxon>Actinomycetes</taxon>
        <taxon>Kitasatosporales</taxon>
        <taxon>Streptomycetaceae</taxon>
        <taxon>Streptomyces</taxon>
        <taxon>Streptomyces violaceusniger group</taxon>
    </lineage>
</organism>
<name>A0A2J7Z1N4_STRMQ</name>
<evidence type="ECO:0000313" key="2">
    <source>
        <dbReference type="Proteomes" id="UP000236520"/>
    </source>
</evidence>
<dbReference type="Proteomes" id="UP000236520">
    <property type="component" value="Unassembled WGS sequence"/>
</dbReference>
<keyword evidence="2" id="KW-1185">Reference proteome</keyword>